<organism evidence="2">
    <name type="scientific">Burkholderia pseudomallei 1710a</name>
    <dbReference type="NCBI Taxonomy" id="320371"/>
    <lineage>
        <taxon>Bacteria</taxon>
        <taxon>Pseudomonadati</taxon>
        <taxon>Pseudomonadota</taxon>
        <taxon>Betaproteobacteria</taxon>
        <taxon>Burkholderiales</taxon>
        <taxon>Burkholderiaceae</taxon>
        <taxon>Burkholderia</taxon>
        <taxon>pseudomallei group</taxon>
    </lineage>
</organism>
<dbReference type="EMBL" id="CM000833">
    <property type="protein sequence ID" value="EET03753.1"/>
    <property type="molecule type" value="Genomic_DNA"/>
</dbReference>
<feature type="region of interest" description="Disordered" evidence="1">
    <location>
        <begin position="17"/>
        <end position="43"/>
    </location>
</feature>
<reference evidence="2" key="1">
    <citation type="submission" date="2009-05" db="EMBL/GenBank/DDBJ databases">
        <authorList>
            <person name="Harkins D.M."/>
            <person name="DeShazer D."/>
            <person name="Woods D.E."/>
            <person name="Brinkac L.M."/>
            <person name="Brown K.A."/>
            <person name="Hung G.C."/>
            <person name="Tuanyok A."/>
            <person name="Zhang B."/>
            <person name="Nierman W.C."/>
        </authorList>
    </citation>
    <scope>NUCLEOTIDE SEQUENCE [LARGE SCALE GENOMIC DNA]</scope>
    <source>
        <strain evidence="2">1710a</strain>
    </source>
</reference>
<accession>A0A0E1VS96</accession>
<dbReference type="HOGENOM" id="CLU_985806_0_0_4"/>
<feature type="compositionally biased region" description="Basic and acidic residues" evidence="1">
    <location>
        <begin position="266"/>
        <end position="275"/>
    </location>
</feature>
<evidence type="ECO:0000313" key="2">
    <source>
        <dbReference type="EMBL" id="EET03753.1"/>
    </source>
</evidence>
<name>A0A0E1VS96_BURPE</name>
<feature type="compositionally biased region" description="Polar residues" evidence="1">
    <location>
        <begin position="133"/>
        <end position="145"/>
    </location>
</feature>
<sequence length="298" mass="33459">MTFAHYRAVTDPKIRSLNSPAARPLRRRGIHESSDHQRREKERTGRYVISQTGRPAILAKGAYASAFRIVQNRIKKDAVESGGEWFHRRRQPGLSLFLIHSFKFHQSVFITIFQRRVENNDLIPIQRIRSRSPHSNSRSILNASASAAPRAQIPKPREWRAQTPAAGIRAASCAAREKRAAAHSGGAIAAASGSSSRTSSYSSRFSSCASRRAQRAKRPHRGRHSAVPRRPARHRHRPRAARRAPAHARDHAERIGGTNRQNDRHRHADIGEHPLRICRGTADALVSQRGHGRPRIES</sequence>
<protein>
    <submittedName>
        <fullName evidence="2">Uncharacterized protein</fullName>
    </submittedName>
</protein>
<dbReference type="AlphaFoldDB" id="A0A0E1VS96"/>
<feature type="compositionally biased region" description="Basic and acidic residues" evidence="1">
    <location>
        <begin position="30"/>
        <end position="43"/>
    </location>
</feature>
<feature type="compositionally biased region" description="Basic residues" evidence="1">
    <location>
        <begin position="212"/>
        <end position="246"/>
    </location>
</feature>
<feature type="region of interest" description="Disordered" evidence="1">
    <location>
        <begin position="187"/>
        <end position="275"/>
    </location>
</feature>
<gene>
    <name evidence="2" type="ORF">BURPS1710A_A2679</name>
</gene>
<proteinExistence type="predicted"/>
<evidence type="ECO:0000256" key="1">
    <source>
        <dbReference type="SAM" id="MobiDB-lite"/>
    </source>
</evidence>
<feature type="region of interest" description="Disordered" evidence="1">
    <location>
        <begin position="128"/>
        <end position="165"/>
    </location>
</feature>
<dbReference type="Proteomes" id="UP000001812">
    <property type="component" value="Chromosome II"/>
</dbReference>
<feature type="compositionally biased region" description="Low complexity" evidence="1">
    <location>
        <begin position="187"/>
        <end position="211"/>
    </location>
</feature>